<reference evidence="1" key="1">
    <citation type="journal article" date="2015" name="Nature">
        <title>Complex archaea that bridge the gap between prokaryotes and eukaryotes.</title>
        <authorList>
            <person name="Spang A."/>
            <person name="Saw J.H."/>
            <person name="Jorgensen S.L."/>
            <person name="Zaremba-Niedzwiedzka K."/>
            <person name="Martijn J."/>
            <person name="Lind A.E."/>
            <person name="van Eijk R."/>
            <person name="Schleper C."/>
            <person name="Guy L."/>
            <person name="Ettema T.J."/>
        </authorList>
    </citation>
    <scope>NUCLEOTIDE SEQUENCE</scope>
</reference>
<comment type="caution">
    <text evidence="1">The sequence shown here is derived from an EMBL/GenBank/DDBJ whole genome shotgun (WGS) entry which is preliminary data.</text>
</comment>
<proteinExistence type="predicted"/>
<name>A0A0F9PKH5_9ZZZZ</name>
<protein>
    <submittedName>
        <fullName evidence="1">Uncharacterized protein</fullName>
    </submittedName>
</protein>
<organism evidence="1">
    <name type="scientific">marine sediment metagenome</name>
    <dbReference type="NCBI Taxonomy" id="412755"/>
    <lineage>
        <taxon>unclassified sequences</taxon>
        <taxon>metagenomes</taxon>
        <taxon>ecological metagenomes</taxon>
    </lineage>
</organism>
<dbReference type="EMBL" id="LAZR01005246">
    <property type="protein sequence ID" value="KKN01566.1"/>
    <property type="molecule type" value="Genomic_DNA"/>
</dbReference>
<gene>
    <name evidence="1" type="ORF">LCGC14_1126390</name>
</gene>
<sequence length="91" mass="9720">MTDPITDAEAKKMQQTYEKMAYLEMPVGHDVLRLLADRKVAMEIIGGLIKACSNCGGVGKIPCIDGSIERGEPCYVCGYGRALIAAVKGGE</sequence>
<evidence type="ECO:0000313" key="1">
    <source>
        <dbReference type="EMBL" id="KKN01566.1"/>
    </source>
</evidence>
<dbReference type="AlphaFoldDB" id="A0A0F9PKH5"/>
<accession>A0A0F9PKH5</accession>